<dbReference type="PATRIC" id="fig|2033.6.peg.2178"/>
<dbReference type="Proteomes" id="UP000075025">
    <property type="component" value="Unassembled WGS sequence"/>
</dbReference>
<accession>A0A147EYN8</accession>
<organism evidence="2 3">
    <name type="scientific">Microbacterium testaceum</name>
    <name type="common">Aureobacterium testaceum</name>
    <name type="synonym">Brevibacterium testaceum</name>
    <dbReference type="NCBI Taxonomy" id="2033"/>
    <lineage>
        <taxon>Bacteria</taxon>
        <taxon>Bacillati</taxon>
        <taxon>Actinomycetota</taxon>
        <taxon>Actinomycetes</taxon>
        <taxon>Micrococcales</taxon>
        <taxon>Microbacteriaceae</taxon>
        <taxon>Microbacterium</taxon>
    </lineage>
</organism>
<evidence type="ECO:0000256" key="1">
    <source>
        <dbReference type="SAM" id="MobiDB-lite"/>
    </source>
</evidence>
<protein>
    <recommendedName>
        <fullName evidence="4">Helix-turn-helix domain-containing protein</fullName>
    </recommendedName>
</protein>
<dbReference type="SUPFAM" id="SSF46955">
    <property type="entry name" value="Putative DNA-binding domain"/>
    <property type="match status" value="1"/>
</dbReference>
<dbReference type="EMBL" id="LDRT01000033">
    <property type="protein sequence ID" value="KTR95359.1"/>
    <property type="molecule type" value="Genomic_DNA"/>
</dbReference>
<sequence length="85" mass="10182">MVTLTYREAATRVHRSRRTIRHWRLHGMRMGWEVRDGQRVRVVELEVLLAWWRQRLKNDPVHQQRLRAKRAAQAAARDSSEPISS</sequence>
<proteinExistence type="predicted"/>
<dbReference type="RefSeq" id="WP_058623177.1">
    <property type="nucleotide sequence ID" value="NZ_LDRT01000033.1"/>
</dbReference>
<evidence type="ECO:0000313" key="2">
    <source>
        <dbReference type="EMBL" id="KTR95359.1"/>
    </source>
</evidence>
<evidence type="ECO:0008006" key="4">
    <source>
        <dbReference type="Google" id="ProtNLM"/>
    </source>
</evidence>
<dbReference type="InterPro" id="IPR009061">
    <property type="entry name" value="DNA-bd_dom_put_sf"/>
</dbReference>
<name>A0A147EYN8_MICTE</name>
<reference evidence="2 3" key="1">
    <citation type="journal article" date="2016" name="Front. Microbiol.">
        <title>Genomic Resource of Rice Seed Associated Bacteria.</title>
        <authorList>
            <person name="Midha S."/>
            <person name="Bansal K."/>
            <person name="Sharma S."/>
            <person name="Kumar N."/>
            <person name="Patil P.P."/>
            <person name="Chaudhry V."/>
            <person name="Patil P.B."/>
        </authorList>
    </citation>
    <scope>NUCLEOTIDE SEQUENCE [LARGE SCALE GENOMIC DNA]</scope>
    <source>
        <strain evidence="2 3">NS220</strain>
    </source>
</reference>
<evidence type="ECO:0000313" key="3">
    <source>
        <dbReference type="Proteomes" id="UP000075025"/>
    </source>
</evidence>
<feature type="region of interest" description="Disordered" evidence="1">
    <location>
        <begin position="61"/>
        <end position="85"/>
    </location>
</feature>
<dbReference type="AlphaFoldDB" id="A0A147EYN8"/>
<comment type="caution">
    <text evidence="2">The sequence shown here is derived from an EMBL/GenBank/DDBJ whole genome shotgun (WGS) entry which is preliminary data.</text>
</comment>
<dbReference type="OrthoDB" id="5079646at2"/>
<gene>
    <name evidence="2" type="ORF">NS220_06020</name>
</gene>